<organism evidence="2 3">
    <name type="scientific">Xenorhabdus innexi</name>
    <dbReference type="NCBI Taxonomy" id="290109"/>
    <lineage>
        <taxon>Bacteria</taxon>
        <taxon>Pseudomonadati</taxon>
        <taxon>Pseudomonadota</taxon>
        <taxon>Gammaproteobacteria</taxon>
        <taxon>Enterobacterales</taxon>
        <taxon>Morganellaceae</taxon>
        <taxon>Xenorhabdus</taxon>
    </lineage>
</organism>
<reference evidence="3" key="1">
    <citation type="submission" date="2016-12" db="EMBL/GenBank/DDBJ databases">
        <authorList>
            <person name="Gaudriault S."/>
        </authorList>
    </citation>
    <scope>NUCLEOTIDE SEQUENCE [LARGE SCALE GENOMIC DNA]</scope>
    <source>
        <strain evidence="3">HGB1681 (deposited as PTA-6826 in the American Type Culture Collection)</strain>
    </source>
</reference>
<name>A0A1N6MU20_9GAMM</name>
<evidence type="ECO:0000313" key="2">
    <source>
        <dbReference type="EMBL" id="SIP72363.1"/>
    </source>
</evidence>
<sequence>MDITILPEKSVGFKNNDYKHMVMIIFVVTTRWLSVLIILVTFYED</sequence>
<dbReference type="EMBL" id="FTLG01000050">
    <property type="protein sequence ID" value="SIP72363.1"/>
    <property type="molecule type" value="Genomic_DNA"/>
</dbReference>
<keyword evidence="1" id="KW-1133">Transmembrane helix</keyword>
<dbReference type="AlphaFoldDB" id="A0A1N6MU20"/>
<keyword evidence="1" id="KW-0472">Membrane</keyword>
<evidence type="ECO:0000256" key="1">
    <source>
        <dbReference type="SAM" id="Phobius"/>
    </source>
</evidence>
<proteinExistence type="predicted"/>
<keyword evidence="1" id="KW-0812">Transmembrane</keyword>
<gene>
    <name evidence="2" type="ORF">XIS1_1430041</name>
</gene>
<dbReference type="Proteomes" id="UP000196435">
    <property type="component" value="Unassembled WGS sequence"/>
</dbReference>
<accession>A0A1N6MU20</accession>
<feature type="transmembrane region" description="Helical" evidence="1">
    <location>
        <begin position="21"/>
        <end position="43"/>
    </location>
</feature>
<evidence type="ECO:0000313" key="3">
    <source>
        <dbReference type="Proteomes" id="UP000196435"/>
    </source>
</evidence>
<protein>
    <submittedName>
        <fullName evidence="2">Uncharacterized protein</fullName>
    </submittedName>
</protein>